<keyword evidence="2" id="KW-1185">Reference proteome</keyword>
<dbReference type="Proteomes" id="UP000287144">
    <property type="component" value="Unassembled WGS sequence"/>
</dbReference>
<accession>A0A428S8C2</accession>
<dbReference type="EMBL" id="NKCK01000305">
    <property type="protein sequence ID" value="RSL86085.1"/>
    <property type="molecule type" value="Genomic_DNA"/>
</dbReference>
<evidence type="ECO:0000313" key="1">
    <source>
        <dbReference type="EMBL" id="RSL86085.1"/>
    </source>
</evidence>
<reference evidence="1 2" key="1">
    <citation type="submission" date="2017-06" db="EMBL/GenBank/DDBJ databases">
        <title>Comparative genomic analysis of Ambrosia Fusariam Clade fungi.</title>
        <authorList>
            <person name="Stajich J.E."/>
            <person name="Carrillo J."/>
            <person name="Kijimoto T."/>
            <person name="Eskalen A."/>
            <person name="O'Donnell K."/>
            <person name="Kasson M."/>
        </authorList>
    </citation>
    <scope>NUCLEOTIDE SEQUENCE [LARGE SCALE GENOMIC DNA]</scope>
    <source>
        <strain evidence="1 2">NRRL62579</strain>
    </source>
</reference>
<proteinExistence type="predicted"/>
<sequence length="211" mass="24280">MLEYAWVPSVDFSQDTDVVPERPVRQPIRSASNLTAAEKAALLDIPQAGIDMMPGIPSSVTRANFDQLMELVFSDGWTSRIGGEKHPSLPRRRILKKEVMFSFVDAEGRVVKEKYVNYTPGVPEAMLDLKRQLVEDYDKHELERIREYNMECMVNLARRRITRFSKAGTEEPPRVDRRDHPTQLVRVTLAADVLRFMSHLYDSEDEIGEED</sequence>
<dbReference type="AlphaFoldDB" id="A0A428S8C2"/>
<organism evidence="1 2">
    <name type="scientific">Fusarium oligoseptatum</name>
    <dbReference type="NCBI Taxonomy" id="2604345"/>
    <lineage>
        <taxon>Eukaryota</taxon>
        <taxon>Fungi</taxon>
        <taxon>Dikarya</taxon>
        <taxon>Ascomycota</taxon>
        <taxon>Pezizomycotina</taxon>
        <taxon>Sordariomycetes</taxon>
        <taxon>Hypocreomycetidae</taxon>
        <taxon>Hypocreales</taxon>
        <taxon>Nectriaceae</taxon>
        <taxon>Fusarium</taxon>
        <taxon>Fusarium solani species complex</taxon>
    </lineage>
</organism>
<protein>
    <submittedName>
        <fullName evidence="1">Uncharacterized protein</fullName>
    </submittedName>
</protein>
<comment type="caution">
    <text evidence="1">The sequence shown here is derived from an EMBL/GenBank/DDBJ whole genome shotgun (WGS) entry which is preliminary data.</text>
</comment>
<gene>
    <name evidence="1" type="ORF">CEP52_015936</name>
</gene>
<name>A0A428S8C2_9HYPO</name>
<evidence type="ECO:0000313" key="2">
    <source>
        <dbReference type="Proteomes" id="UP000287144"/>
    </source>
</evidence>